<gene>
    <name evidence="2" type="ORF">HMPREF9451_00637</name>
</gene>
<evidence type="ECO:0000313" key="3">
    <source>
        <dbReference type="Proteomes" id="UP000006069"/>
    </source>
</evidence>
<dbReference type="Proteomes" id="UP000006069">
    <property type="component" value="Unassembled WGS sequence"/>
</dbReference>
<protein>
    <submittedName>
        <fullName evidence="2">Uncharacterized protein</fullName>
    </submittedName>
</protein>
<evidence type="ECO:0000313" key="2">
    <source>
        <dbReference type="EMBL" id="EJZ84327.1"/>
    </source>
</evidence>
<organism evidence="2 3">
    <name type="scientific">Slackia piriformis YIT 12062</name>
    <dbReference type="NCBI Taxonomy" id="742818"/>
    <lineage>
        <taxon>Bacteria</taxon>
        <taxon>Bacillati</taxon>
        <taxon>Actinomycetota</taxon>
        <taxon>Coriobacteriia</taxon>
        <taxon>Eggerthellales</taxon>
        <taxon>Eggerthellaceae</taxon>
        <taxon>Slackia</taxon>
    </lineage>
</organism>
<reference evidence="2 3" key="1">
    <citation type="submission" date="2012-08" db="EMBL/GenBank/DDBJ databases">
        <title>The Genome Sequence of Slackia piriformis YIT 12062.</title>
        <authorList>
            <consortium name="The Broad Institute Genome Sequencing Platform"/>
            <person name="Earl A."/>
            <person name="Ward D."/>
            <person name="Feldgarden M."/>
            <person name="Gevers D."/>
            <person name="Morotomi M."/>
            <person name="Walker B."/>
            <person name="Young S.K."/>
            <person name="Zeng Q."/>
            <person name="Gargeya S."/>
            <person name="Fitzgerald M."/>
            <person name="Haas B."/>
            <person name="Abouelleil A."/>
            <person name="Alvarado L."/>
            <person name="Arachchi H.M."/>
            <person name="Berlin A.M."/>
            <person name="Chapman S.B."/>
            <person name="Goldberg J."/>
            <person name="Griggs A."/>
            <person name="Gujja S."/>
            <person name="Hansen M."/>
            <person name="Howarth C."/>
            <person name="Imamovic A."/>
            <person name="Larimer J."/>
            <person name="McCowen C."/>
            <person name="Montmayeur A."/>
            <person name="Murphy C."/>
            <person name="Neiman D."/>
            <person name="Pearson M."/>
            <person name="Priest M."/>
            <person name="Roberts A."/>
            <person name="Saif S."/>
            <person name="Shea T."/>
            <person name="Sisk P."/>
            <person name="Sykes S."/>
            <person name="Wortman J."/>
            <person name="Nusbaum C."/>
            <person name="Birren B."/>
        </authorList>
    </citation>
    <scope>NUCLEOTIDE SEQUENCE [LARGE SCALE GENOMIC DNA]</scope>
    <source>
        <strain evidence="2 3">YIT 12062</strain>
    </source>
</reference>
<proteinExistence type="predicted"/>
<dbReference type="EMBL" id="ADMD01000002">
    <property type="protein sequence ID" value="EJZ84327.1"/>
    <property type="molecule type" value="Genomic_DNA"/>
</dbReference>
<dbReference type="PATRIC" id="fig|742818.3.peg.691"/>
<sequence length="99" mass="10770">MRRIENRERKAAICRLLLPVFLIPLAGDSSLKAPESEDFGSASVDSELFDVIGPYVNEHAVSQALTVKTEGGARFSEKAAKDELCTWTSTRCVVLAGTK</sequence>
<dbReference type="HOGENOM" id="CLU_2318594_0_0_11"/>
<feature type="chain" id="PRO_5039228462" evidence="1">
    <location>
        <begin position="27"/>
        <end position="99"/>
    </location>
</feature>
<comment type="caution">
    <text evidence="2">The sequence shown here is derived from an EMBL/GenBank/DDBJ whole genome shotgun (WGS) entry which is preliminary data.</text>
</comment>
<keyword evidence="3" id="KW-1185">Reference proteome</keyword>
<accession>K0YL28</accession>
<dbReference type="InParanoid" id="K0YL28"/>
<evidence type="ECO:0000256" key="1">
    <source>
        <dbReference type="SAM" id="SignalP"/>
    </source>
</evidence>
<name>K0YL28_9ACTN</name>
<feature type="signal peptide" evidence="1">
    <location>
        <begin position="1"/>
        <end position="26"/>
    </location>
</feature>
<dbReference type="AlphaFoldDB" id="K0YL28"/>
<keyword evidence="1" id="KW-0732">Signal</keyword>